<evidence type="ECO:0008006" key="5">
    <source>
        <dbReference type="Google" id="ProtNLM"/>
    </source>
</evidence>
<dbReference type="EMBL" id="CP148033">
    <property type="protein sequence ID" value="WXK94796.1"/>
    <property type="molecule type" value="Genomic_DNA"/>
</dbReference>
<gene>
    <name evidence="3" type="ORF">WHH00_08385</name>
</gene>
<dbReference type="RefSeq" id="WP_350006251.1">
    <property type="nucleotide sequence ID" value="NZ_CP148033.1"/>
</dbReference>
<organism evidence="3 4">
    <name type="scientific">Pseudarthrobacter quantipunctorum</name>
    <dbReference type="NCBI Taxonomy" id="3128980"/>
    <lineage>
        <taxon>Bacteria</taxon>
        <taxon>Bacillati</taxon>
        <taxon>Actinomycetota</taxon>
        <taxon>Actinomycetes</taxon>
        <taxon>Micrococcales</taxon>
        <taxon>Micrococcaceae</taxon>
        <taxon>Pseudarthrobacter</taxon>
    </lineage>
</organism>
<feature type="signal peptide" evidence="2">
    <location>
        <begin position="1"/>
        <end position="28"/>
    </location>
</feature>
<feature type="chain" id="PRO_5045428116" description="Lipoprotein" evidence="2">
    <location>
        <begin position="29"/>
        <end position="177"/>
    </location>
</feature>
<reference evidence="3 4" key="1">
    <citation type="submission" date="2024-03" db="EMBL/GenBank/DDBJ databases">
        <title>Rhodococcus navarretei sp. nov. and Pseudarthrobacter quantumdoti sp. nov., two new species with the ability to biosynthesize Quantum Dots isolated from soil samples at Union Glacier, Antarctica.</title>
        <authorList>
            <person name="Vargas M."/>
        </authorList>
    </citation>
    <scope>NUCLEOTIDE SEQUENCE [LARGE SCALE GENOMIC DNA]</scope>
    <source>
        <strain evidence="3 4">RC-2-3</strain>
    </source>
</reference>
<dbReference type="Proteomes" id="UP001623384">
    <property type="component" value="Chromosome"/>
</dbReference>
<feature type="compositionally biased region" description="Polar residues" evidence="1">
    <location>
        <begin position="35"/>
        <end position="45"/>
    </location>
</feature>
<feature type="region of interest" description="Disordered" evidence="1">
    <location>
        <begin position="27"/>
        <end position="52"/>
    </location>
</feature>
<protein>
    <recommendedName>
        <fullName evidence="5">Lipoprotein</fullName>
    </recommendedName>
</protein>
<evidence type="ECO:0000256" key="2">
    <source>
        <dbReference type="SAM" id="SignalP"/>
    </source>
</evidence>
<evidence type="ECO:0000313" key="3">
    <source>
        <dbReference type="EMBL" id="WXK94796.1"/>
    </source>
</evidence>
<sequence>MKRVRLWQCLILPLLVTMLVTSCGDKLAGGPGTAEPTTKATSSIAGSTGSPVPSGGPFACVDWVRFANPQDQYDNAGLVLIGKSVSQAGEITIYGHQATTHLVEVEQVLKGNPREGNLRITSTPPTCTAGESYPDGDPLDTAERVIIFANNQGGEWFTITPTQGVMSFPQGSKLPFH</sequence>
<dbReference type="PROSITE" id="PS51257">
    <property type="entry name" value="PROKAR_LIPOPROTEIN"/>
    <property type="match status" value="1"/>
</dbReference>
<name>A0ABZ2RAJ3_9MICC</name>
<accession>A0ABZ2RAJ3</accession>
<feature type="region of interest" description="Disordered" evidence="1">
    <location>
        <begin position="114"/>
        <end position="133"/>
    </location>
</feature>
<evidence type="ECO:0000313" key="4">
    <source>
        <dbReference type="Proteomes" id="UP001623384"/>
    </source>
</evidence>
<keyword evidence="4" id="KW-1185">Reference proteome</keyword>
<proteinExistence type="predicted"/>
<evidence type="ECO:0000256" key="1">
    <source>
        <dbReference type="SAM" id="MobiDB-lite"/>
    </source>
</evidence>
<keyword evidence="2" id="KW-0732">Signal</keyword>